<organism evidence="15 16">
    <name type="scientific">Stylophora pistillata</name>
    <name type="common">Smooth cauliflower coral</name>
    <dbReference type="NCBI Taxonomy" id="50429"/>
    <lineage>
        <taxon>Eukaryota</taxon>
        <taxon>Metazoa</taxon>
        <taxon>Cnidaria</taxon>
        <taxon>Anthozoa</taxon>
        <taxon>Hexacorallia</taxon>
        <taxon>Scleractinia</taxon>
        <taxon>Astrocoeniina</taxon>
        <taxon>Pocilloporidae</taxon>
        <taxon>Stylophora</taxon>
    </lineage>
</organism>
<dbReference type="Pfam" id="PF00005">
    <property type="entry name" value="ABC_tran"/>
    <property type="match status" value="1"/>
</dbReference>
<dbReference type="GO" id="GO:0005576">
    <property type="term" value="C:extracellular region"/>
    <property type="evidence" value="ECO:0007669"/>
    <property type="project" value="UniProtKB-SubCell"/>
</dbReference>
<dbReference type="Gene3D" id="2.60.40.770">
    <property type="match status" value="1"/>
</dbReference>
<dbReference type="InterPro" id="IPR003439">
    <property type="entry name" value="ABC_transporter-like_ATP-bd"/>
</dbReference>
<dbReference type="GO" id="GO:0005524">
    <property type="term" value="F:ATP binding"/>
    <property type="evidence" value="ECO:0007669"/>
    <property type="project" value="UniProtKB-KW"/>
</dbReference>
<dbReference type="EMBL" id="LSMT01000098">
    <property type="protein sequence ID" value="PFX27666.1"/>
    <property type="molecule type" value="Genomic_DNA"/>
</dbReference>
<dbReference type="AlphaFoldDB" id="A0A2B4SE64"/>
<dbReference type="Pfam" id="PF06472">
    <property type="entry name" value="ABC_membrane_2"/>
    <property type="match status" value="1"/>
</dbReference>
<feature type="signal peptide" evidence="12">
    <location>
        <begin position="1"/>
        <end position="22"/>
    </location>
</feature>
<sequence length="738" mass="82548">MNPSCSSTPFLLFVVLVGFALAAQMMVYNTGLIPSRFYEVLLARDKEDFSSLLISSLLIIIGVSLANSALKLVSRILYVKWREVLCSKLHASYFKHRAYYKLNVLDDKYDNIDQRITQDVERFCEAFRKVIVVVVVSPFTITYYTYLCYQSSGYLGLVCIYGFFIGGTIINKLIMSPIVNLVVKQEKLEGDFRFKHMQIRSNAESIAFYRSAGLEMRKTNSKLQSLIKVQTRIVTYESFLFFSTSLFDYVGGILSYLIIAIALFGGKFDNLSITALGGEISRNSFYAMYLINCCTKLIDLSVDVTNMAGYIHSRVENLASQDSDVIFKFSCVSYAPPNCTDALVKDLDLEIRHGQNILLTGSTGSGKSSLFRILSGMWVPLSGEVIRFLPFDPKIAFFLPQKTFVTDGTLREQITYPCENVFLYGGHSVAGDEDEKLLRLLDTVGLANLCGRVGGLDNPVECKWEDMLTPGEMQRLSFARLFYQRPQVALLDEATSALDTSTESKLYSICKDFGITVSSIGHRRSLRQVCIIHANESANERRGSSRDLGIEILYINTELKPHRTTFMTANPSWIAKEFELKEQRQSKMKAELFLLVSLLAIAVVSCKQISYQNCSSAEELAEIVSIDVTPCEEEPCVLKKGSNETLSINFIPHEVVTGAKIYAYAIFGPIPVPLPLPNPDVCLDHGLSCPLKSGVQVEFVLIEYVSSTFPSGELKLKAEIKDQDGKSLICGIIHFEIQ</sequence>
<dbReference type="GO" id="GO:0140359">
    <property type="term" value="F:ABC-type transporter activity"/>
    <property type="evidence" value="ECO:0007669"/>
    <property type="project" value="InterPro"/>
</dbReference>
<dbReference type="GO" id="GO:0042760">
    <property type="term" value="P:very long-chain fatty acid catabolic process"/>
    <property type="evidence" value="ECO:0007669"/>
    <property type="project" value="TreeGrafter"/>
</dbReference>
<evidence type="ECO:0000256" key="6">
    <source>
        <dbReference type="ARBA" id="ARBA00022692"/>
    </source>
</evidence>
<protein>
    <submittedName>
        <fullName evidence="15">ATP-binding cassette sub-family D member 4</fullName>
    </submittedName>
</protein>
<reference evidence="16" key="1">
    <citation type="journal article" date="2017" name="bioRxiv">
        <title>Comparative analysis of the genomes of Stylophora pistillata and Acropora digitifera provides evidence for extensive differences between species of corals.</title>
        <authorList>
            <person name="Voolstra C.R."/>
            <person name="Li Y."/>
            <person name="Liew Y.J."/>
            <person name="Baumgarten S."/>
            <person name="Zoccola D."/>
            <person name="Flot J.-F."/>
            <person name="Tambutte S."/>
            <person name="Allemand D."/>
            <person name="Aranda M."/>
        </authorList>
    </citation>
    <scope>NUCLEOTIDE SEQUENCE [LARGE SCALE GENOMIC DNA]</scope>
</reference>
<dbReference type="InterPro" id="IPR003593">
    <property type="entry name" value="AAA+_ATPase"/>
</dbReference>
<dbReference type="GO" id="GO:0016887">
    <property type="term" value="F:ATP hydrolysis activity"/>
    <property type="evidence" value="ECO:0007669"/>
    <property type="project" value="InterPro"/>
</dbReference>
<dbReference type="InterPro" id="IPR050835">
    <property type="entry name" value="ABC_transporter_sub-D"/>
</dbReference>
<evidence type="ECO:0000256" key="2">
    <source>
        <dbReference type="ARBA" id="ARBA00006370"/>
    </source>
</evidence>
<keyword evidence="5" id="KW-0964">Secreted</keyword>
<keyword evidence="7" id="KW-0547">Nucleotide-binding</keyword>
<dbReference type="InterPro" id="IPR027417">
    <property type="entry name" value="P-loop_NTPase"/>
</dbReference>
<dbReference type="GO" id="GO:0005778">
    <property type="term" value="C:peroxisomal membrane"/>
    <property type="evidence" value="ECO:0007669"/>
    <property type="project" value="TreeGrafter"/>
</dbReference>
<dbReference type="SUPFAM" id="SSF81296">
    <property type="entry name" value="E set domains"/>
    <property type="match status" value="1"/>
</dbReference>
<dbReference type="InterPro" id="IPR003172">
    <property type="entry name" value="ML_dom"/>
</dbReference>
<dbReference type="CDD" id="cd03223">
    <property type="entry name" value="ABCD_peroxisomal_ALDP"/>
    <property type="match status" value="1"/>
</dbReference>
<comment type="similarity">
    <text evidence="3">Belongs to the ABC transporter superfamily. ABCD family. Peroxisomal fatty acyl CoA transporter (TC 3.A.1.203) subfamily.</text>
</comment>
<accession>A0A2B4SE64</accession>
<evidence type="ECO:0000256" key="1">
    <source>
        <dbReference type="ARBA" id="ARBA00004613"/>
    </source>
</evidence>
<evidence type="ECO:0000256" key="9">
    <source>
        <dbReference type="ARBA" id="ARBA00022989"/>
    </source>
</evidence>
<evidence type="ECO:0000256" key="12">
    <source>
        <dbReference type="SAM" id="SignalP"/>
    </source>
</evidence>
<comment type="subcellular location">
    <subcellularLocation>
        <location evidence="1">Secreted</location>
    </subcellularLocation>
</comment>
<feature type="transmembrane region" description="Helical" evidence="11">
    <location>
        <begin position="153"/>
        <end position="174"/>
    </location>
</feature>
<evidence type="ECO:0000313" key="15">
    <source>
        <dbReference type="EMBL" id="PFX27666.1"/>
    </source>
</evidence>
<gene>
    <name evidence="15" type="primary">Abcd4</name>
    <name evidence="15" type="ORF">AWC38_SpisGene7656</name>
</gene>
<feature type="transmembrane region" description="Helical" evidence="11">
    <location>
        <begin position="49"/>
        <end position="70"/>
    </location>
</feature>
<feature type="transmembrane region" description="Helical" evidence="11">
    <location>
        <begin position="130"/>
        <end position="147"/>
    </location>
</feature>
<keyword evidence="10 11" id="KW-0472">Membrane</keyword>
<dbReference type="SMART" id="SM00737">
    <property type="entry name" value="ML"/>
    <property type="match status" value="1"/>
</dbReference>
<dbReference type="Proteomes" id="UP000225706">
    <property type="component" value="Unassembled WGS sequence"/>
</dbReference>
<dbReference type="OrthoDB" id="6489092at2759"/>
<keyword evidence="8 15" id="KW-0067">ATP-binding</keyword>
<dbReference type="GO" id="GO:0015910">
    <property type="term" value="P:long-chain fatty acid import into peroxisome"/>
    <property type="evidence" value="ECO:0007669"/>
    <property type="project" value="TreeGrafter"/>
</dbReference>
<proteinExistence type="inferred from homology"/>
<dbReference type="SMART" id="SM00382">
    <property type="entry name" value="AAA"/>
    <property type="match status" value="1"/>
</dbReference>
<dbReference type="InterPro" id="IPR011527">
    <property type="entry name" value="ABC1_TM_dom"/>
</dbReference>
<dbReference type="PANTHER" id="PTHR11384">
    <property type="entry name" value="ATP-BINDING CASSETTE, SUB-FAMILY D MEMBER"/>
    <property type="match status" value="1"/>
</dbReference>
<feature type="domain" description="ABC transporter" evidence="13">
    <location>
        <begin position="327"/>
        <end position="567"/>
    </location>
</feature>
<dbReference type="PANTHER" id="PTHR11384:SF59">
    <property type="entry name" value="LYSOSOMAL COBALAMIN TRANSPORTER ABCD4"/>
    <property type="match status" value="1"/>
</dbReference>
<feature type="domain" description="ABC transmembrane type-1" evidence="14">
    <location>
        <begin position="14"/>
        <end position="306"/>
    </location>
</feature>
<keyword evidence="4" id="KW-0813">Transport</keyword>
<dbReference type="GO" id="GO:0007031">
    <property type="term" value="P:peroxisome organization"/>
    <property type="evidence" value="ECO:0007669"/>
    <property type="project" value="TreeGrafter"/>
</dbReference>
<dbReference type="SUPFAM" id="SSF52540">
    <property type="entry name" value="P-loop containing nucleoside triphosphate hydrolases"/>
    <property type="match status" value="1"/>
</dbReference>
<comment type="similarity">
    <text evidence="2">Belongs to the NPC2 family.</text>
</comment>
<evidence type="ECO:0000256" key="11">
    <source>
        <dbReference type="SAM" id="Phobius"/>
    </source>
</evidence>
<evidence type="ECO:0000256" key="4">
    <source>
        <dbReference type="ARBA" id="ARBA00022448"/>
    </source>
</evidence>
<name>A0A2B4SE64_STYPI</name>
<comment type="caution">
    <text evidence="15">The sequence shown here is derived from an EMBL/GenBank/DDBJ whole genome shotgun (WGS) entry which is preliminary data.</text>
</comment>
<dbReference type="PROSITE" id="PS50893">
    <property type="entry name" value="ABC_TRANSPORTER_2"/>
    <property type="match status" value="1"/>
</dbReference>
<dbReference type="GO" id="GO:0006635">
    <property type="term" value="P:fatty acid beta-oxidation"/>
    <property type="evidence" value="ECO:0007669"/>
    <property type="project" value="TreeGrafter"/>
</dbReference>
<dbReference type="InterPro" id="IPR036640">
    <property type="entry name" value="ABC1_TM_sf"/>
</dbReference>
<evidence type="ECO:0000256" key="5">
    <source>
        <dbReference type="ARBA" id="ARBA00022525"/>
    </source>
</evidence>
<evidence type="ECO:0000256" key="8">
    <source>
        <dbReference type="ARBA" id="ARBA00022840"/>
    </source>
</evidence>
<evidence type="ECO:0000259" key="13">
    <source>
        <dbReference type="PROSITE" id="PS50893"/>
    </source>
</evidence>
<evidence type="ECO:0000256" key="3">
    <source>
        <dbReference type="ARBA" id="ARBA00008575"/>
    </source>
</evidence>
<keyword evidence="16" id="KW-1185">Reference proteome</keyword>
<dbReference type="PROSITE" id="PS50929">
    <property type="entry name" value="ABC_TM1F"/>
    <property type="match status" value="1"/>
</dbReference>
<dbReference type="Gene3D" id="1.20.1560.10">
    <property type="entry name" value="ABC transporter type 1, transmembrane domain"/>
    <property type="match status" value="1"/>
</dbReference>
<evidence type="ECO:0000259" key="14">
    <source>
        <dbReference type="PROSITE" id="PS50929"/>
    </source>
</evidence>
<evidence type="ECO:0000313" key="16">
    <source>
        <dbReference type="Proteomes" id="UP000225706"/>
    </source>
</evidence>
<dbReference type="GO" id="GO:0005324">
    <property type="term" value="F:long-chain fatty acid transmembrane transporter activity"/>
    <property type="evidence" value="ECO:0007669"/>
    <property type="project" value="TreeGrafter"/>
</dbReference>
<dbReference type="Pfam" id="PF02221">
    <property type="entry name" value="E1_DerP2_DerF2"/>
    <property type="match status" value="1"/>
</dbReference>
<dbReference type="STRING" id="50429.A0A2B4SE64"/>
<dbReference type="SUPFAM" id="SSF90123">
    <property type="entry name" value="ABC transporter transmembrane region"/>
    <property type="match status" value="1"/>
</dbReference>
<dbReference type="FunFam" id="2.60.40.770:FF:000001">
    <property type="entry name" value="NPC intracellular cholesterol transporter 2"/>
    <property type="match status" value="1"/>
</dbReference>
<dbReference type="Gene3D" id="3.40.50.300">
    <property type="entry name" value="P-loop containing nucleotide triphosphate hydrolases"/>
    <property type="match status" value="1"/>
</dbReference>
<keyword evidence="9 11" id="KW-1133">Transmembrane helix</keyword>
<dbReference type="InterPro" id="IPR014756">
    <property type="entry name" value="Ig_E-set"/>
</dbReference>
<feature type="chain" id="PRO_5012721882" evidence="12">
    <location>
        <begin position="23"/>
        <end position="738"/>
    </location>
</feature>
<evidence type="ECO:0000256" key="10">
    <source>
        <dbReference type="ARBA" id="ARBA00023136"/>
    </source>
</evidence>
<evidence type="ECO:0000256" key="7">
    <source>
        <dbReference type="ARBA" id="ARBA00022741"/>
    </source>
</evidence>
<keyword evidence="6 11" id="KW-0812">Transmembrane</keyword>
<feature type="transmembrane region" description="Helical" evidence="11">
    <location>
        <begin position="246"/>
        <end position="265"/>
    </location>
</feature>
<keyword evidence="12" id="KW-0732">Signal</keyword>